<dbReference type="CDD" id="cd16400">
    <property type="entry name" value="ParB_Srx_like_nuclease"/>
    <property type="match status" value="1"/>
</dbReference>
<reference evidence="3" key="1">
    <citation type="journal article" date="2020" name="mSystems">
        <title>Genome- and Community-Level Interaction Insights into Carbon Utilization and Element Cycling Functions of Hydrothermarchaeota in Hydrothermal Sediment.</title>
        <authorList>
            <person name="Zhou Z."/>
            <person name="Liu Y."/>
            <person name="Xu W."/>
            <person name="Pan J."/>
            <person name="Luo Z.H."/>
            <person name="Li M."/>
        </authorList>
    </citation>
    <scope>NUCLEOTIDE SEQUENCE [LARGE SCALE GENOMIC DNA]</scope>
    <source>
        <strain evidence="2">SpSt-618</strain>
        <strain evidence="3">SpSt-657</strain>
    </source>
</reference>
<feature type="domain" description="ParB-like N-terminal" evidence="1">
    <location>
        <begin position="34"/>
        <end position="117"/>
    </location>
</feature>
<organism evidence="3">
    <name type="scientific">Ignisphaera aggregans</name>
    <dbReference type="NCBI Taxonomy" id="334771"/>
    <lineage>
        <taxon>Archaea</taxon>
        <taxon>Thermoproteota</taxon>
        <taxon>Thermoprotei</taxon>
        <taxon>Desulfurococcales</taxon>
        <taxon>Desulfurococcaceae</taxon>
        <taxon>Ignisphaera</taxon>
    </lineage>
</organism>
<name>A0A7J3JR60_9CREN</name>
<dbReference type="SUPFAM" id="SSF110849">
    <property type="entry name" value="ParB/Sulfiredoxin"/>
    <property type="match status" value="1"/>
</dbReference>
<dbReference type="EMBL" id="DTAI01000146">
    <property type="protein sequence ID" value="HGN36916.1"/>
    <property type="molecule type" value="Genomic_DNA"/>
</dbReference>
<accession>A0A7J3JR60</accession>
<dbReference type="EMBL" id="DTBZ01000119">
    <property type="protein sequence ID" value="HGQ18580.1"/>
    <property type="molecule type" value="Genomic_DNA"/>
</dbReference>
<dbReference type="Gene3D" id="3.90.1530.10">
    <property type="entry name" value="Conserved hypothetical protein from pyrococcus furiosus pfu- 392566-001, ParB domain"/>
    <property type="match status" value="1"/>
</dbReference>
<evidence type="ECO:0000313" key="3">
    <source>
        <dbReference type="EMBL" id="HGQ18580.1"/>
    </source>
</evidence>
<gene>
    <name evidence="2" type="ORF">ENT87_05150</name>
    <name evidence="3" type="ORF">ENU30_06375</name>
</gene>
<dbReference type="AlphaFoldDB" id="A0A7J3JR60"/>
<dbReference type="InterPro" id="IPR036086">
    <property type="entry name" value="ParB/Sulfiredoxin_sf"/>
</dbReference>
<evidence type="ECO:0000259" key="1">
    <source>
        <dbReference type="SMART" id="SM00470"/>
    </source>
</evidence>
<dbReference type="InterPro" id="IPR003115">
    <property type="entry name" value="ParB_N"/>
</dbReference>
<dbReference type="SMART" id="SM00470">
    <property type="entry name" value="ParB"/>
    <property type="match status" value="1"/>
</dbReference>
<sequence length="175" mass="20375">MVLDISLLNFLLSKIGRDRLNSYFDPYKDSLKTYIMPIEVLRPHEGTLDGYIEYIARDIIASGYVKYPIVVDIRTLVILDGHHRVEILRRLGIKYIPVFLVDYLQDYIDVYPLRKDIPVTKHSIIDMAVFKKAIYPPKTSRHIYYGFTVLPTYTPLDHLKTLTVEMSKSDTALNH</sequence>
<protein>
    <recommendedName>
        <fullName evidence="1">ParB-like N-terminal domain-containing protein</fullName>
    </recommendedName>
</protein>
<proteinExistence type="predicted"/>
<comment type="caution">
    <text evidence="3">The sequence shown here is derived from an EMBL/GenBank/DDBJ whole genome shotgun (WGS) entry which is preliminary data.</text>
</comment>
<evidence type="ECO:0000313" key="2">
    <source>
        <dbReference type="EMBL" id="HGN36916.1"/>
    </source>
</evidence>